<dbReference type="InterPro" id="IPR036097">
    <property type="entry name" value="HisK_dim/P_sf"/>
</dbReference>
<feature type="modified residue" description="4-aspartylphosphate" evidence="4">
    <location>
        <position position="57"/>
    </location>
</feature>
<accession>A0A150QNN3</accession>
<dbReference type="CDD" id="cd00082">
    <property type="entry name" value="HisKA"/>
    <property type="match status" value="1"/>
</dbReference>
<evidence type="ECO:0000313" key="9">
    <source>
        <dbReference type="Proteomes" id="UP000075260"/>
    </source>
</evidence>
<evidence type="ECO:0000259" key="6">
    <source>
        <dbReference type="PROSITE" id="PS50109"/>
    </source>
</evidence>
<dbReference type="Gene3D" id="3.40.50.2300">
    <property type="match status" value="1"/>
</dbReference>
<comment type="caution">
    <text evidence="8">The sequence shown here is derived from an EMBL/GenBank/DDBJ whole genome shotgun (WGS) entry which is preliminary data.</text>
</comment>
<gene>
    <name evidence="8" type="ORF">BE15_27650</name>
</gene>
<name>A0A150QNN3_SORCE</name>
<dbReference type="AlphaFoldDB" id="A0A150QNN3"/>
<comment type="catalytic activity">
    <reaction evidence="1">
        <text>ATP + protein L-histidine = ADP + protein N-phospho-L-histidine.</text>
        <dbReference type="EC" id="2.7.13.3"/>
    </reaction>
</comment>
<feature type="coiled-coil region" evidence="5">
    <location>
        <begin position="130"/>
        <end position="192"/>
    </location>
</feature>
<dbReference type="GO" id="GO:0000155">
    <property type="term" value="F:phosphorelay sensor kinase activity"/>
    <property type="evidence" value="ECO:0007669"/>
    <property type="project" value="InterPro"/>
</dbReference>
<dbReference type="Gene3D" id="1.10.287.130">
    <property type="match status" value="1"/>
</dbReference>
<feature type="domain" description="Response regulatory" evidence="7">
    <location>
        <begin position="8"/>
        <end position="124"/>
    </location>
</feature>
<dbReference type="InterPro" id="IPR011006">
    <property type="entry name" value="CheY-like_superfamily"/>
</dbReference>
<dbReference type="SUPFAM" id="SSF47384">
    <property type="entry name" value="Homodimeric domain of signal transducing histidine kinase"/>
    <property type="match status" value="1"/>
</dbReference>
<evidence type="ECO:0000259" key="7">
    <source>
        <dbReference type="PROSITE" id="PS50110"/>
    </source>
</evidence>
<feature type="domain" description="Histidine kinase" evidence="6">
    <location>
        <begin position="201"/>
        <end position="417"/>
    </location>
</feature>
<keyword evidence="5" id="KW-0175">Coiled coil</keyword>
<evidence type="ECO:0000256" key="3">
    <source>
        <dbReference type="ARBA" id="ARBA00022553"/>
    </source>
</evidence>
<evidence type="ECO:0000256" key="4">
    <source>
        <dbReference type="PROSITE-ProRule" id="PRU00169"/>
    </source>
</evidence>
<dbReference type="InterPro" id="IPR001789">
    <property type="entry name" value="Sig_transdc_resp-reg_receiver"/>
</dbReference>
<dbReference type="Gene3D" id="3.30.565.10">
    <property type="entry name" value="Histidine kinase-like ATPase, C-terminal domain"/>
    <property type="match status" value="1"/>
</dbReference>
<dbReference type="InterPro" id="IPR003594">
    <property type="entry name" value="HATPase_dom"/>
</dbReference>
<protein>
    <recommendedName>
        <fullName evidence="2">histidine kinase</fullName>
        <ecNumber evidence="2">2.7.13.3</ecNumber>
    </recommendedName>
</protein>
<keyword evidence="3 4" id="KW-0597">Phosphoprotein</keyword>
<dbReference type="Proteomes" id="UP000075260">
    <property type="component" value="Unassembled WGS sequence"/>
</dbReference>
<reference evidence="8 9" key="1">
    <citation type="submission" date="2014-02" db="EMBL/GenBank/DDBJ databases">
        <title>The small core and large imbalanced accessory genome model reveals a collaborative survival strategy of Sorangium cellulosum strains in nature.</title>
        <authorList>
            <person name="Han K."/>
            <person name="Peng R."/>
            <person name="Blom J."/>
            <person name="Li Y.-Z."/>
        </authorList>
    </citation>
    <scope>NUCLEOTIDE SEQUENCE [LARGE SCALE GENOMIC DNA]</scope>
    <source>
        <strain evidence="8 9">So0008-312</strain>
    </source>
</reference>
<dbReference type="Pfam" id="PF02518">
    <property type="entry name" value="HATPase_c"/>
    <property type="match status" value="1"/>
</dbReference>
<dbReference type="InterPro" id="IPR003661">
    <property type="entry name" value="HisK_dim/P_dom"/>
</dbReference>
<evidence type="ECO:0000256" key="5">
    <source>
        <dbReference type="SAM" id="Coils"/>
    </source>
</evidence>
<dbReference type="PROSITE" id="PS50109">
    <property type="entry name" value="HIS_KIN"/>
    <property type="match status" value="1"/>
</dbReference>
<dbReference type="SUPFAM" id="SSF52172">
    <property type="entry name" value="CheY-like"/>
    <property type="match status" value="1"/>
</dbReference>
<dbReference type="InterPro" id="IPR005467">
    <property type="entry name" value="His_kinase_dom"/>
</dbReference>
<evidence type="ECO:0000256" key="2">
    <source>
        <dbReference type="ARBA" id="ARBA00012438"/>
    </source>
</evidence>
<dbReference type="SMART" id="SM00388">
    <property type="entry name" value="HisKA"/>
    <property type="match status" value="1"/>
</dbReference>
<dbReference type="SUPFAM" id="SSF55874">
    <property type="entry name" value="ATPase domain of HSP90 chaperone/DNA topoisomerase II/histidine kinase"/>
    <property type="match status" value="1"/>
</dbReference>
<dbReference type="InterPro" id="IPR036890">
    <property type="entry name" value="HATPase_C_sf"/>
</dbReference>
<dbReference type="SMART" id="SM00448">
    <property type="entry name" value="REC"/>
    <property type="match status" value="1"/>
</dbReference>
<dbReference type="InterPro" id="IPR004358">
    <property type="entry name" value="Sig_transdc_His_kin-like_C"/>
</dbReference>
<organism evidence="8 9">
    <name type="scientific">Sorangium cellulosum</name>
    <name type="common">Polyangium cellulosum</name>
    <dbReference type="NCBI Taxonomy" id="56"/>
    <lineage>
        <taxon>Bacteria</taxon>
        <taxon>Pseudomonadati</taxon>
        <taxon>Myxococcota</taxon>
        <taxon>Polyangia</taxon>
        <taxon>Polyangiales</taxon>
        <taxon>Polyangiaceae</taxon>
        <taxon>Sorangium</taxon>
    </lineage>
</organism>
<dbReference type="EMBL" id="JEMA01000458">
    <property type="protein sequence ID" value="KYF69615.1"/>
    <property type="molecule type" value="Genomic_DNA"/>
</dbReference>
<sequence length="426" mass="45418">MAPDRPPLVLLVDDDPGSLKLLSEALAGQHLSLAVAIDGEMALRQIRREAPDLVLLDARMPGLDGFEVCRRLKADPATRDVPILFTTVLADTASRVRALELGAVDYLSKPFVREELLARVRTQLAVRAAATALAAKNDELARARASLELEVARRTEQLRAANERLERELELNRAAELRVQKAQDELAHLNRVSAMSELAASIAHELNQPLAAILSNAQAAQRLLSRAPPDVAEARAALGDIAADGRRAGLVIQRMRAMLRKSELSVAAHEINELVREVVRLMASAALLAGTTVRLELAPGLPPVRGDGIQLQQVLVNLLSNALDAVARRPPDARLVVVRTLLADEGPIELSVADAGDGVPPADLERIFAPFFTSKAHGLGVGLAISRSIVEAHGGRLWAESSPGGGATFRCALPAWEGDARAGGSG</sequence>
<dbReference type="Pfam" id="PF00512">
    <property type="entry name" value="HisKA"/>
    <property type="match status" value="1"/>
</dbReference>
<dbReference type="PANTHER" id="PTHR43547:SF2">
    <property type="entry name" value="HYBRID SIGNAL TRANSDUCTION HISTIDINE KINASE C"/>
    <property type="match status" value="1"/>
</dbReference>
<dbReference type="EC" id="2.7.13.3" evidence="2"/>
<dbReference type="PROSITE" id="PS50110">
    <property type="entry name" value="RESPONSE_REGULATORY"/>
    <property type="match status" value="1"/>
</dbReference>
<dbReference type="CDD" id="cd19920">
    <property type="entry name" value="REC_PA4781-like"/>
    <property type="match status" value="1"/>
</dbReference>
<dbReference type="PRINTS" id="PR00344">
    <property type="entry name" value="BCTRLSENSOR"/>
</dbReference>
<evidence type="ECO:0000256" key="1">
    <source>
        <dbReference type="ARBA" id="ARBA00000085"/>
    </source>
</evidence>
<dbReference type="SMART" id="SM00387">
    <property type="entry name" value="HATPase_c"/>
    <property type="match status" value="1"/>
</dbReference>
<dbReference type="PANTHER" id="PTHR43547">
    <property type="entry name" value="TWO-COMPONENT HISTIDINE KINASE"/>
    <property type="match status" value="1"/>
</dbReference>
<evidence type="ECO:0000313" key="8">
    <source>
        <dbReference type="EMBL" id="KYF69615.1"/>
    </source>
</evidence>
<proteinExistence type="predicted"/>
<dbReference type="OrthoDB" id="9787818at2"/>
<dbReference type="Pfam" id="PF00072">
    <property type="entry name" value="Response_reg"/>
    <property type="match status" value="1"/>
</dbReference>
<dbReference type="RefSeq" id="WP_061608237.1">
    <property type="nucleotide sequence ID" value="NZ_JEMA01000458.1"/>
</dbReference>